<name>A0ABR2ULE8_9PEZI</name>
<keyword evidence="2" id="KW-0521">NADP</keyword>
<dbReference type="PANTHER" id="PTHR43180">
    <property type="entry name" value="3-OXOACYL-(ACYL-CARRIER-PROTEIN) REDUCTASE (AFU_ORTHOLOGUE AFUA_6G11210)"/>
    <property type="match status" value="1"/>
</dbReference>
<dbReference type="EMBL" id="JARVKF010000416">
    <property type="protein sequence ID" value="KAK9415458.1"/>
    <property type="molecule type" value="Genomic_DNA"/>
</dbReference>
<reference evidence="4 5" key="1">
    <citation type="journal article" date="2024" name="J. Plant Pathol.">
        <title>Sequence and assembly of the genome of Seiridium unicorne, isolate CBS 538.82, causal agent of cypress canker disease.</title>
        <authorList>
            <person name="Scali E."/>
            <person name="Rocca G.D."/>
            <person name="Danti R."/>
            <person name="Garbelotto M."/>
            <person name="Barberini S."/>
            <person name="Baroncelli R."/>
            <person name="Emiliani G."/>
        </authorList>
    </citation>
    <scope>NUCLEOTIDE SEQUENCE [LARGE SCALE GENOMIC DNA]</scope>
    <source>
        <strain evidence="4 5">BM-138-508</strain>
    </source>
</reference>
<dbReference type="PANTHER" id="PTHR43180:SF33">
    <property type="entry name" value="15-HYDROXYPROSTAGLANDIN DEHYDROGENASE [NAD(+)]-LIKE"/>
    <property type="match status" value="1"/>
</dbReference>
<evidence type="ECO:0000313" key="4">
    <source>
        <dbReference type="EMBL" id="KAK9415458.1"/>
    </source>
</evidence>
<keyword evidence="5" id="KW-1185">Reference proteome</keyword>
<organism evidence="4 5">
    <name type="scientific">Seiridium unicorne</name>
    <dbReference type="NCBI Taxonomy" id="138068"/>
    <lineage>
        <taxon>Eukaryota</taxon>
        <taxon>Fungi</taxon>
        <taxon>Dikarya</taxon>
        <taxon>Ascomycota</taxon>
        <taxon>Pezizomycotina</taxon>
        <taxon>Sordariomycetes</taxon>
        <taxon>Xylariomycetidae</taxon>
        <taxon>Amphisphaeriales</taxon>
        <taxon>Sporocadaceae</taxon>
        <taxon>Seiridium</taxon>
    </lineage>
</organism>
<evidence type="ECO:0000313" key="5">
    <source>
        <dbReference type="Proteomes" id="UP001408356"/>
    </source>
</evidence>
<dbReference type="Pfam" id="PF00106">
    <property type="entry name" value="adh_short"/>
    <property type="match status" value="1"/>
</dbReference>
<comment type="caution">
    <text evidence="4">The sequence shown here is derived from an EMBL/GenBank/DDBJ whole genome shotgun (WGS) entry which is preliminary data.</text>
</comment>
<dbReference type="InterPro" id="IPR002347">
    <property type="entry name" value="SDR_fam"/>
</dbReference>
<dbReference type="Proteomes" id="UP001408356">
    <property type="component" value="Unassembled WGS sequence"/>
</dbReference>
<sequence length="288" mass="30812">MSLQEKVTDQELATLKGKTIIVTGGASGIGKAAAALAHAAGANIAIADLQEDGGDALLSEFKERVLYVKADVSSWSEVLNLFTKTWERFGSIDVVLSNAGTHNFETIVDDKLDADGKLAAPNLKSLEVNLHSAAYCTKAALHYFAKQPSKRCQLVFTGSAASLIDTPPLFLYCAGKAGVLGLMRGMRRGLPSENITVNMVAPWMTVTAMLPDWIREKWGTLPANDTNGVAKALLLPAVRTSVNGKVLWVAGNDIIEVEDAMHDSQPQWLGAQLSADVDEGQRRLGVPI</sequence>
<protein>
    <recommendedName>
        <fullName evidence="6">NAD(P)-binding protein</fullName>
    </recommendedName>
</protein>
<dbReference type="InterPro" id="IPR036291">
    <property type="entry name" value="NAD(P)-bd_dom_sf"/>
</dbReference>
<dbReference type="PRINTS" id="PR00081">
    <property type="entry name" value="GDHRDH"/>
</dbReference>
<dbReference type="PROSITE" id="PS00061">
    <property type="entry name" value="ADH_SHORT"/>
    <property type="match status" value="1"/>
</dbReference>
<evidence type="ECO:0000256" key="3">
    <source>
        <dbReference type="ARBA" id="ARBA00023002"/>
    </source>
</evidence>
<gene>
    <name evidence="4" type="ORF">SUNI508_10482</name>
</gene>
<evidence type="ECO:0000256" key="1">
    <source>
        <dbReference type="ARBA" id="ARBA00006484"/>
    </source>
</evidence>
<evidence type="ECO:0000256" key="2">
    <source>
        <dbReference type="ARBA" id="ARBA00022857"/>
    </source>
</evidence>
<dbReference type="Gene3D" id="3.40.50.720">
    <property type="entry name" value="NAD(P)-binding Rossmann-like Domain"/>
    <property type="match status" value="1"/>
</dbReference>
<evidence type="ECO:0008006" key="6">
    <source>
        <dbReference type="Google" id="ProtNLM"/>
    </source>
</evidence>
<keyword evidence="3" id="KW-0560">Oxidoreductase</keyword>
<accession>A0ABR2ULE8</accession>
<proteinExistence type="inferred from homology"/>
<comment type="similarity">
    <text evidence="1">Belongs to the short-chain dehydrogenases/reductases (SDR) family.</text>
</comment>
<dbReference type="SUPFAM" id="SSF51735">
    <property type="entry name" value="NAD(P)-binding Rossmann-fold domains"/>
    <property type="match status" value="1"/>
</dbReference>
<dbReference type="InterPro" id="IPR020904">
    <property type="entry name" value="Sc_DH/Rdtase_CS"/>
</dbReference>